<name>E6YZ90_BARSR</name>
<dbReference type="AlphaFoldDB" id="E6YZ90"/>
<sequence>MDSLPRKHSKNRNVSVFITYAFIKSPSHLLFQILTGFHYQ</sequence>
<dbReference type="EMBL" id="FN645509">
    <property type="protein sequence ID" value="CBI82178.1"/>
    <property type="molecule type" value="Genomic_DNA"/>
</dbReference>
<gene>
    <name evidence="1" type="ORF">B11C_40033</name>
</gene>
<organism evidence="1">
    <name type="scientific">Bartonella schoenbuchensis (strain DSM 13525 / NCTC 13165 / R1)</name>
    <dbReference type="NCBI Taxonomy" id="687861"/>
    <lineage>
        <taxon>Bacteria</taxon>
        <taxon>Pseudomonadati</taxon>
        <taxon>Pseudomonadota</taxon>
        <taxon>Alphaproteobacteria</taxon>
        <taxon>Hyphomicrobiales</taxon>
        <taxon>Bartonellaceae</taxon>
        <taxon>Bartonella</taxon>
    </lineage>
</organism>
<evidence type="ECO:0000313" key="1">
    <source>
        <dbReference type="EMBL" id="CBI82178.1"/>
    </source>
</evidence>
<accession>E6YZ90</accession>
<reference evidence="1" key="1">
    <citation type="journal article" date="2011" name="PLoS Genet.">
        <title>Parallel evolution of a type IV secretion system in radiating lineages of the host-restricted bacterial pathogen Bartonella.</title>
        <authorList>
            <person name="Engel P."/>
            <person name="Salzburger W."/>
            <person name="Liesch M."/>
            <person name="Chang C.C."/>
            <person name="Maruyama S."/>
            <person name="Lanz C."/>
            <person name="Calteau A."/>
            <person name="Lajus A."/>
            <person name="Medigue C."/>
            <person name="Schuster S.C."/>
            <person name="Dehio C."/>
        </authorList>
    </citation>
    <scope>NUCLEOTIDE SEQUENCE</scope>
    <source>
        <strain evidence="1">R1</strain>
    </source>
</reference>
<proteinExistence type="predicted"/>
<protein>
    <submittedName>
        <fullName evidence="1">Uncharacterized protein</fullName>
    </submittedName>
</protein>